<protein>
    <submittedName>
        <fullName evidence="1">PcfK-like family protein</fullName>
    </submittedName>
</protein>
<dbReference type="Proteomes" id="UP000682195">
    <property type="component" value="Chromosome 1"/>
</dbReference>
<reference evidence="1 2" key="1">
    <citation type="submission" date="2021-03" db="EMBL/GenBank/DDBJ databases">
        <title>Human Oral Microbial Genomes.</title>
        <authorList>
            <person name="Johnston C.D."/>
            <person name="Chen T."/>
            <person name="Dewhirst F.E."/>
        </authorList>
    </citation>
    <scope>NUCLEOTIDE SEQUENCE [LARGE SCALE GENOMIC DNA]</scope>
    <source>
        <strain evidence="1 2">F0054</strain>
    </source>
</reference>
<evidence type="ECO:0000313" key="1">
    <source>
        <dbReference type="EMBL" id="QUB76062.1"/>
    </source>
</evidence>
<dbReference type="RefSeq" id="WP_211808042.1">
    <property type="nucleotide sequence ID" value="NZ_CP072361.1"/>
</dbReference>
<evidence type="ECO:0000313" key="2">
    <source>
        <dbReference type="Proteomes" id="UP000682195"/>
    </source>
</evidence>
<keyword evidence="2" id="KW-1185">Reference proteome</keyword>
<dbReference type="Pfam" id="PF14058">
    <property type="entry name" value="PcfK"/>
    <property type="match status" value="1"/>
</dbReference>
<dbReference type="InterPro" id="IPR025624">
    <property type="entry name" value="PcfK"/>
</dbReference>
<proteinExistence type="predicted"/>
<sequence>MKGTEHFTRTIAEYLNQRAMADPLFAPNLMKPNKNIEECITYILNEVQKSGCNGFDDDNELLRALLEKIFSMAVHYYDEDDIEVGKSVSCQVSVNHIVELTEEEKAEARQEAIKQYQREELAKIQSRNARVKKTENAATQVQPSLFDF</sequence>
<accession>A0ABX7XSK4</accession>
<organism evidence="1 2">
    <name type="scientific">Prevotella melaninogenica</name>
    <dbReference type="NCBI Taxonomy" id="28132"/>
    <lineage>
        <taxon>Bacteria</taxon>
        <taxon>Pseudomonadati</taxon>
        <taxon>Bacteroidota</taxon>
        <taxon>Bacteroidia</taxon>
        <taxon>Bacteroidales</taxon>
        <taxon>Prevotellaceae</taxon>
        <taxon>Prevotella</taxon>
    </lineage>
</organism>
<dbReference type="EMBL" id="CP072361">
    <property type="protein sequence ID" value="QUB76062.1"/>
    <property type="molecule type" value="Genomic_DNA"/>
</dbReference>
<name>A0ABX7XSK4_9BACT</name>
<gene>
    <name evidence="1" type="ORF">J5A58_03535</name>
</gene>